<feature type="domain" description="AMP-dependent synthetase/ligase" evidence="3">
    <location>
        <begin position="178"/>
        <end position="560"/>
    </location>
</feature>
<dbReference type="GO" id="GO:0004467">
    <property type="term" value="F:long-chain fatty acid-CoA ligase activity"/>
    <property type="evidence" value="ECO:0007669"/>
    <property type="project" value="TreeGrafter"/>
</dbReference>
<dbReference type="Pfam" id="PF00501">
    <property type="entry name" value="AMP-binding"/>
    <property type="match status" value="1"/>
</dbReference>
<keyword evidence="2" id="KW-0067">ATP-binding</keyword>
<organism evidence="4 5">
    <name type="scientific">Candida metapsilosis</name>
    <dbReference type="NCBI Taxonomy" id="273372"/>
    <lineage>
        <taxon>Eukaryota</taxon>
        <taxon>Fungi</taxon>
        <taxon>Dikarya</taxon>
        <taxon>Ascomycota</taxon>
        <taxon>Saccharomycotina</taxon>
        <taxon>Pichiomycetes</taxon>
        <taxon>Debaryomycetaceae</taxon>
        <taxon>Candida/Lodderomyces clade</taxon>
        <taxon>Candida</taxon>
    </lineage>
</organism>
<dbReference type="PANTHER" id="PTHR43272">
    <property type="entry name" value="LONG-CHAIN-FATTY-ACID--COA LIGASE"/>
    <property type="match status" value="1"/>
</dbReference>
<proteinExistence type="predicted"/>
<evidence type="ECO:0000313" key="5">
    <source>
        <dbReference type="Proteomes" id="UP000669133"/>
    </source>
</evidence>
<dbReference type="EMBL" id="JAEOAQ010000006">
    <property type="protein sequence ID" value="KAG5418037.1"/>
    <property type="molecule type" value="Genomic_DNA"/>
</dbReference>
<dbReference type="GO" id="GO:0005524">
    <property type="term" value="F:ATP binding"/>
    <property type="evidence" value="ECO:0007669"/>
    <property type="project" value="UniProtKB-KW"/>
</dbReference>
<dbReference type="InterPro" id="IPR000873">
    <property type="entry name" value="AMP-dep_synth/lig_dom"/>
</dbReference>
<evidence type="ECO:0000256" key="2">
    <source>
        <dbReference type="ARBA" id="ARBA00022840"/>
    </source>
</evidence>
<accession>A0A8H7ZG45</accession>
<dbReference type="InterPro" id="IPR042099">
    <property type="entry name" value="ANL_N_sf"/>
</dbReference>
<sequence length="752" mass="84213">MTLRLPSVTDADKDSLYAADDKPYLFENSENLPDDVLINQYLPLPQELNSRTIRVPGTGKPGFSEVYRNGALPNGIKESFTAELDTAAKVFASTAQRQPDHPCLAIHEYDYENDQHLERYSSITYQQTQDRMTNFINGLMFLLEVNPYRNPALESHQKIVNHERDFATYDKDNMSFIVTLYSANRAEWVITDLACSANSITTTALYETLGPTSSKYILELTQTPVVVCSRNRIENLIKLKQEFSTELESMITIISMDPLNIKGKSSTSLIQAAEKNNIKLYDFNQVEKIGEIFPREATWPTPETTYTITFTSGTTGANPKGVILSQKAATCTLLSFAMPAPINKTTKEFCFLPLTHILERQMYLSVLSSGGIVGFPRLGGTPQTLFDDLKLYKPTFLVCVPRILTKMEATIKAATIDSTSGANRPLLTEGHQNKQTGSDNTRDPFIFDNKLIKSLRSKFGFDNIEWCMTGGAPVAADTINFLKKSLGMGLTQGYGMSETFGGTVYSLPFHAPSVGTCGPLSPTVEARLRELPEMGYHLNDQGGARGELQLRGPQVFTQYYKSPEETKKCFDEDGWFSTGDVARITPEGWFTIIDRVKNFFKLAQGEYVTPEKVENLYLSSNSILTQMYAHGDLSQSFLVGIIGVDPVNIVKFLTEKCNIPQQDLNSESKILEICNRRDIRTRILLHLNTNIGSALNGFEKLGNIHIEFEPLKLEREVVTPTSKLRRPIAARFFKPQTDAMYKEGSILKDLKL</sequence>
<dbReference type="GeneID" id="93652995"/>
<name>A0A8H7ZG45_9ASCO</name>
<dbReference type="RefSeq" id="XP_067547153.1">
    <property type="nucleotide sequence ID" value="XM_067693430.1"/>
</dbReference>
<dbReference type="AlphaFoldDB" id="A0A8H7ZG45"/>
<gene>
    <name evidence="4" type="ORF">I9W82_004366</name>
</gene>
<dbReference type="PANTHER" id="PTHR43272:SF33">
    <property type="entry name" value="AMP-BINDING DOMAIN-CONTAINING PROTEIN-RELATED"/>
    <property type="match status" value="1"/>
</dbReference>
<dbReference type="Gene3D" id="3.40.50.12780">
    <property type="entry name" value="N-terminal domain of ligase-like"/>
    <property type="match status" value="1"/>
</dbReference>
<dbReference type="GO" id="GO:0016020">
    <property type="term" value="C:membrane"/>
    <property type="evidence" value="ECO:0007669"/>
    <property type="project" value="TreeGrafter"/>
</dbReference>
<evidence type="ECO:0000259" key="3">
    <source>
        <dbReference type="Pfam" id="PF00501"/>
    </source>
</evidence>
<dbReference type="OrthoDB" id="1700726at2759"/>
<protein>
    <recommendedName>
        <fullName evidence="3">AMP-dependent synthetase/ligase domain-containing protein</fullName>
    </recommendedName>
</protein>
<evidence type="ECO:0000313" key="4">
    <source>
        <dbReference type="EMBL" id="KAG5418037.1"/>
    </source>
</evidence>
<comment type="caution">
    <text evidence="4">The sequence shown here is derived from an EMBL/GenBank/DDBJ whole genome shotgun (WGS) entry which is preliminary data.</text>
</comment>
<keyword evidence="1" id="KW-0547">Nucleotide-binding</keyword>
<evidence type="ECO:0000256" key="1">
    <source>
        <dbReference type="ARBA" id="ARBA00022741"/>
    </source>
</evidence>
<keyword evidence="5" id="KW-1185">Reference proteome</keyword>
<dbReference type="GO" id="GO:0005783">
    <property type="term" value="C:endoplasmic reticulum"/>
    <property type="evidence" value="ECO:0007669"/>
    <property type="project" value="TreeGrafter"/>
</dbReference>
<reference evidence="4 5" key="1">
    <citation type="submission" date="2020-12" db="EMBL/GenBank/DDBJ databases">
        <title>Effect of drift, selection, and recombination on the evolution of hybrid genomes in Candida yeast pathogens.</title>
        <authorList>
            <person name="Mixao V."/>
            <person name="Ksiezopolska E."/>
            <person name="Saus E."/>
            <person name="Boekhout T."/>
            <person name="Gacser A."/>
            <person name="Gabaldon T."/>
        </authorList>
    </citation>
    <scope>NUCLEOTIDE SEQUENCE [LARGE SCALE GENOMIC DNA]</scope>
    <source>
        <strain evidence="4 5">BP57</strain>
    </source>
</reference>
<dbReference type="Proteomes" id="UP000669133">
    <property type="component" value="Unassembled WGS sequence"/>
</dbReference>
<dbReference type="SUPFAM" id="SSF56801">
    <property type="entry name" value="Acetyl-CoA synthetase-like"/>
    <property type="match status" value="1"/>
</dbReference>